<organism evidence="3 4">
    <name type="scientific">Actinomycetospora endophytica</name>
    <dbReference type="NCBI Taxonomy" id="2291215"/>
    <lineage>
        <taxon>Bacteria</taxon>
        <taxon>Bacillati</taxon>
        <taxon>Actinomycetota</taxon>
        <taxon>Actinomycetes</taxon>
        <taxon>Pseudonocardiales</taxon>
        <taxon>Pseudonocardiaceae</taxon>
        <taxon>Actinomycetospora</taxon>
    </lineage>
</organism>
<dbReference type="RefSeq" id="WP_230729770.1">
    <property type="nucleotide sequence ID" value="NZ_JAJNDB010000001.1"/>
</dbReference>
<proteinExistence type="predicted"/>
<evidence type="ECO:0000313" key="4">
    <source>
        <dbReference type="Proteomes" id="UP001199469"/>
    </source>
</evidence>
<dbReference type="Proteomes" id="UP001199469">
    <property type="component" value="Unassembled WGS sequence"/>
</dbReference>
<dbReference type="CDD" id="cd01097">
    <property type="entry name" value="Tetrahydromethanopterin_reductase"/>
    <property type="match status" value="1"/>
</dbReference>
<dbReference type="NCBIfam" id="TIGR03564">
    <property type="entry name" value="F420_MSMEG_4879"/>
    <property type="match status" value="1"/>
</dbReference>
<evidence type="ECO:0000259" key="2">
    <source>
        <dbReference type="Pfam" id="PF00296"/>
    </source>
</evidence>
<dbReference type="Gene3D" id="3.20.20.30">
    <property type="entry name" value="Luciferase-like domain"/>
    <property type="match status" value="1"/>
</dbReference>
<evidence type="ECO:0000313" key="3">
    <source>
        <dbReference type="EMBL" id="MCD2192079.1"/>
    </source>
</evidence>
<comment type="caution">
    <text evidence="3">The sequence shown here is derived from an EMBL/GenBank/DDBJ whole genome shotgun (WGS) entry which is preliminary data.</text>
</comment>
<dbReference type="PANTHER" id="PTHR43244:SF1">
    <property type="entry name" value="5,10-METHYLENETETRAHYDROMETHANOPTERIN REDUCTASE"/>
    <property type="match status" value="1"/>
</dbReference>
<dbReference type="EMBL" id="JAJNDB010000001">
    <property type="protein sequence ID" value="MCD2192079.1"/>
    <property type="molecule type" value="Genomic_DNA"/>
</dbReference>
<dbReference type="GO" id="GO:0016491">
    <property type="term" value="F:oxidoreductase activity"/>
    <property type="evidence" value="ECO:0007669"/>
    <property type="project" value="UniProtKB-KW"/>
</dbReference>
<dbReference type="SUPFAM" id="SSF51679">
    <property type="entry name" value="Bacterial luciferase-like"/>
    <property type="match status" value="1"/>
</dbReference>
<dbReference type="EC" id="1.-.-.-" evidence="3"/>
<evidence type="ECO:0000256" key="1">
    <source>
        <dbReference type="ARBA" id="ARBA00023002"/>
    </source>
</evidence>
<accession>A0ABS8P1W6</accession>
<gene>
    <name evidence="3" type="ORF">LQ327_01565</name>
</gene>
<keyword evidence="4" id="KW-1185">Reference proteome</keyword>
<name>A0ABS8P1W6_9PSEU</name>
<dbReference type="InterPro" id="IPR011251">
    <property type="entry name" value="Luciferase-like_dom"/>
</dbReference>
<protein>
    <submittedName>
        <fullName evidence="3">TIGR03564 family F420-dependent LLM class oxidoreductase</fullName>
        <ecNumber evidence="3">1.-.-.-</ecNumber>
    </submittedName>
</protein>
<reference evidence="3 4" key="1">
    <citation type="submission" date="2021-11" db="EMBL/GenBank/DDBJ databases">
        <title>Draft genome sequence of Actinomycetospora sp. SF1 isolated from the rhizosphere soil.</title>
        <authorList>
            <person name="Duangmal K."/>
            <person name="Chantavorakit T."/>
        </authorList>
    </citation>
    <scope>NUCLEOTIDE SEQUENCE [LARGE SCALE GENOMIC DNA]</scope>
    <source>
        <strain evidence="3 4">TBRC 5722</strain>
    </source>
</reference>
<keyword evidence="1 3" id="KW-0560">Oxidoreductase</keyword>
<dbReference type="InterPro" id="IPR050564">
    <property type="entry name" value="F420-G6PD/mer"/>
</dbReference>
<sequence length="318" mass="33071">MTSPGQIGRAMQIGMTVGGDVLARPSSPAAIVADAAQAEKEGYATAWSVHFSRAYDALTTLAVAGTVTSRIGLGVGIVPTYPRHPLALAQQAATAQVFCGGRLTLGVGVSHRPVIEELHGLPYASPAAHMREYLGVLVPLLHGEEVHVAGEHYRVDGGFHVPGTTAVSVLVGALSPRMVRAAGERADGVITWLAGPRALGSTIVPTLHEAAAGRPAPRVVAALPVAVTDDPDAARSVAEQAFGRYNGLANYRRLFEREGVSSVSDLAVVGTEDEVATQLARYAELGVTELWPAVFGVGDDEQASVRRTRALLASLVGP</sequence>
<dbReference type="InterPro" id="IPR036661">
    <property type="entry name" value="Luciferase-like_sf"/>
</dbReference>
<dbReference type="Pfam" id="PF00296">
    <property type="entry name" value="Bac_luciferase"/>
    <property type="match status" value="1"/>
</dbReference>
<dbReference type="InterPro" id="IPR019910">
    <property type="entry name" value="Lucif-like_OxRdtase_MSMEG_4879"/>
</dbReference>
<dbReference type="PANTHER" id="PTHR43244">
    <property type="match status" value="1"/>
</dbReference>
<feature type="domain" description="Luciferase-like" evidence="2">
    <location>
        <begin position="20"/>
        <end position="289"/>
    </location>
</feature>